<evidence type="ECO:0000256" key="2">
    <source>
        <dbReference type="SAM" id="Phobius"/>
    </source>
</evidence>
<name>A0AAD1UFA2_EUPCR</name>
<keyword evidence="4" id="KW-1185">Reference proteome</keyword>
<dbReference type="Proteomes" id="UP001295684">
    <property type="component" value="Unassembled WGS sequence"/>
</dbReference>
<keyword evidence="2" id="KW-0472">Membrane</keyword>
<dbReference type="InterPro" id="IPR036249">
    <property type="entry name" value="Thioredoxin-like_sf"/>
</dbReference>
<feature type="region of interest" description="Disordered" evidence="1">
    <location>
        <begin position="443"/>
        <end position="469"/>
    </location>
</feature>
<proteinExistence type="predicted"/>
<dbReference type="EMBL" id="CAMPGE010009407">
    <property type="protein sequence ID" value="CAI2368273.1"/>
    <property type="molecule type" value="Genomic_DNA"/>
</dbReference>
<gene>
    <name evidence="3" type="ORF">ECRASSUSDP1_LOCUS9564</name>
</gene>
<dbReference type="SUPFAM" id="SSF52833">
    <property type="entry name" value="Thioredoxin-like"/>
    <property type="match status" value="1"/>
</dbReference>
<evidence type="ECO:0008006" key="5">
    <source>
        <dbReference type="Google" id="ProtNLM"/>
    </source>
</evidence>
<feature type="compositionally biased region" description="Acidic residues" evidence="1">
    <location>
        <begin position="58"/>
        <end position="71"/>
    </location>
</feature>
<dbReference type="Gene3D" id="3.40.30.10">
    <property type="entry name" value="Glutaredoxin"/>
    <property type="match status" value="1"/>
</dbReference>
<dbReference type="AlphaFoldDB" id="A0AAD1UFA2"/>
<sequence>MATSKYINTKILYLLVFLQLLGIIGGQIIINPPDLDEQMEEFLKENSEYESVKSFEKGEDDPEDQDEEEEQGPGILTVGIHFIDTEYTMDYYKKTFKAFILAEASYDCEKCFEAEEMIDKVFKLFAMNELAYKKKELPIVRREVPSLTHPRISIYFKGTLYEYQKGCHLDLFISFLNRHLFPVVALETREDIEEFQDTSKEWVENTPLYNGKYRKLGRIFDEMEKVTRVIAFVSDKKEHQYELKQLKEAAKELGFRDDLRIAKIVNKDLVMEYKEEMGTKWFDEGSTNSMVVFSSSKASGSPLNYYDLSSETVHLSYWINSASIEHLEKMNVFSVQIMESMHMPMYVAFVDVKKKKYVERSNQLLQVIRKVAYDYPYFLFGYFDNNSYDAKKNLIGIEGEEMPQFALFNPPNNVTVVFPTDKEINQENIRLFLDNGLDAAMKGEPIFKDQPKKKSKSNKSKIKETNDDL</sequence>
<feature type="transmembrane region" description="Helical" evidence="2">
    <location>
        <begin position="12"/>
        <end position="30"/>
    </location>
</feature>
<reference evidence="3" key="1">
    <citation type="submission" date="2023-07" db="EMBL/GenBank/DDBJ databases">
        <authorList>
            <consortium name="AG Swart"/>
            <person name="Singh M."/>
            <person name="Singh A."/>
            <person name="Seah K."/>
            <person name="Emmerich C."/>
        </authorList>
    </citation>
    <scope>NUCLEOTIDE SEQUENCE</scope>
    <source>
        <strain evidence="3">DP1</strain>
    </source>
</reference>
<feature type="region of interest" description="Disordered" evidence="1">
    <location>
        <begin position="48"/>
        <end position="71"/>
    </location>
</feature>
<accession>A0AAD1UFA2</accession>
<evidence type="ECO:0000313" key="3">
    <source>
        <dbReference type="EMBL" id="CAI2368273.1"/>
    </source>
</evidence>
<comment type="caution">
    <text evidence="3">The sequence shown here is derived from an EMBL/GenBank/DDBJ whole genome shotgun (WGS) entry which is preliminary data.</text>
</comment>
<keyword evidence="2" id="KW-1133">Transmembrane helix</keyword>
<keyword evidence="2" id="KW-0812">Transmembrane</keyword>
<evidence type="ECO:0000313" key="4">
    <source>
        <dbReference type="Proteomes" id="UP001295684"/>
    </source>
</evidence>
<feature type="compositionally biased region" description="Basic and acidic residues" evidence="1">
    <location>
        <begin position="48"/>
        <end position="57"/>
    </location>
</feature>
<dbReference type="Pfam" id="PF13848">
    <property type="entry name" value="Thioredoxin_6"/>
    <property type="match status" value="1"/>
</dbReference>
<organism evidence="3 4">
    <name type="scientific">Euplotes crassus</name>
    <dbReference type="NCBI Taxonomy" id="5936"/>
    <lineage>
        <taxon>Eukaryota</taxon>
        <taxon>Sar</taxon>
        <taxon>Alveolata</taxon>
        <taxon>Ciliophora</taxon>
        <taxon>Intramacronucleata</taxon>
        <taxon>Spirotrichea</taxon>
        <taxon>Hypotrichia</taxon>
        <taxon>Euplotida</taxon>
        <taxon>Euplotidae</taxon>
        <taxon>Moneuplotes</taxon>
    </lineage>
</organism>
<evidence type="ECO:0000256" key="1">
    <source>
        <dbReference type="SAM" id="MobiDB-lite"/>
    </source>
</evidence>
<protein>
    <recommendedName>
        <fullName evidence="5">Thioredoxin domain-containing protein</fullName>
    </recommendedName>
</protein>